<dbReference type="Pfam" id="PF02201">
    <property type="entry name" value="SWIB"/>
    <property type="match status" value="1"/>
</dbReference>
<dbReference type="CDD" id="cd10567">
    <property type="entry name" value="SWIB-MDM2_like"/>
    <property type="match status" value="1"/>
</dbReference>
<keyword evidence="4" id="KW-1185">Reference proteome</keyword>
<dbReference type="InterPro" id="IPR019835">
    <property type="entry name" value="SWIB_domain"/>
</dbReference>
<evidence type="ECO:0000259" key="2">
    <source>
        <dbReference type="PROSITE" id="PS51925"/>
    </source>
</evidence>
<feature type="compositionally biased region" description="Basic and acidic residues" evidence="1">
    <location>
        <begin position="112"/>
        <end position="130"/>
    </location>
</feature>
<evidence type="ECO:0000256" key="1">
    <source>
        <dbReference type="SAM" id="MobiDB-lite"/>
    </source>
</evidence>
<dbReference type="PANTHER" id="PTHR13844">
    <property type="entry name" value="SWI/SNF-RELATED MATRIX-ASSOCIATED ACTIN-DEPENDENT REGULATOR OF CHROMATIN SUBFAMILY D"/>
    <property type="match status" value="1"/>
</dbReference>
<organism evidence="3">
    <name type="scientific">Notodromas monacha</name>
    <dbReference type="NCBI Taxonomy" id="399045"/>
    <lineage>
        <taxon>Eukaryota</taxon>
        <taxon>Metazoa</taxon>
        <taxon>Ecdysozoa</taxon>
        <taxon>Arthropoda</taxon>
        <taxon>Crustacea</taxon>
        <taxon>Oligostraca</taxon>
        <taxon>Ostracoda</taxon>
        <taxon>Podocopa</taxon>
        <taxon>Podocopida</taxon>
        <taxon>Cypridocopina</taxon>
        <taxon>Cypridoidea</taxon>
        <taxon>Cyprididae</taxon>
        <taxon>Notodromas</taxon>
    </lineage>
</organism>
<dbReference type="EMBL" id="OA882601">
    <property type="protein sequence ID" value="CAD7276155.1"/>
    <property type="molecule type" value="Genomic_DNA"/>
</dbReference>
<dbReference type="Gene3D" id="1.10.245.10">
    <property type="entry name" value="SWIB/MDM2 domain"/>
    <property type="match status" value="1"/>
</dbReference>
<proteinExistence type="predicted"/>
<reference evidence="3" key="1">
    <citation type="submission" date="2020-11" db="EMBL/GenBank/DDBJ databases">
        <authorList>
            <person name="Tran Van P."/>
        </authorList>
    </citation>
    <scope>NUCLEOTIDE SEQUENCE</scope>
</reference>
<evidence type="ECO:0000313" key="3">
    <source>
        <dbReference type="EMBL" id="CAD7276155.1"/>
    </source>
</evidence>
<feature type="region of interest" description="Disordered" evidence="1">
    <location>
        <begin position="112"/>
        <end position="131"/>
    </location>
</feature>
<dbReference type="InterPro" id="IPR036885">
    <property type="entry name" value="SWIB_MDM2_dom_sf"/>
</dbReference>
<feature type="region of interest" description="Disordered" evidence="1">
    <location>
        <begin position="1"/>
        <end position="39"/>
    </location>
</feature>
<dbReference type="PROSITE" id="PS51925">
    <property type="entry name" value="SWIB_MDM2"/>
    <property type="match status" value="1"/>
</dbReference>
<sequence>MADQGYYNEGGAGQGSGPSPAEDRHEANGAAEERYPPGWQVSQMGQVPQMVQTIQQLPPQSYQFQQAGQWAASAGQMQAIPGWSTYQGQLPGGSFQHCDPDHMTKKQKVAADKAAKFDDDKPKKPKRETGFTKTYKLSPELAEIMGADAMPRHEVVKRMWAIIKERNLYDPKNKQFAICDDQLMKVFGVERFRAFGMMKYLKSHILETENTS</sequence>
<gene>
    <name evidence="3" type="ORF">NMOB1V02_LOCUS3931</name>
</gene>
<dbReference type="SMART" id="SM00151">
    <property type="entry name" value="SWIB"/>
    <property type="match status" value="1"/>
</dbReference>
<dbReference type="InterPro" id="IPR003121">
    <property type="entry name" value="SWIB_MDM2_domain"/>
</dbReference>
<dbReference type="Proteomes" id="UP000678499">
    <property type="component" value="Unassembled WGS sequence"/>
</dbReference>
<protein>
    <recommendedName>
        <fullName evidence="2">DM2 domain-containing protein</fullName>
    </recommendedName>
</protein>
<dbReference type="OrthoDB" id="10251073at2759"/>
<name>A0A7R9GBF6_9CRUS</name>
<dbReference type="SUPFAM" id="SSF47592">
    <property type="entry name" value="SWIB/MDM2 domain"/>
    <property type="match status" value="1"/>
</dbReference>
<evidence type="ECO:0000313" key="4">
    <source>
        <dbReference type="Proteomes" id="UP000678499"/>
    </source>
</evidence>
<dbReference type="EMBL" id="CAJPEX010000564">
    <property type="protein sequence ID" value="CAG0916307.1"/>
    <property type="molecule type" value="Genomic_DNA"/>
</dbReference>
<feature type="compositionally biased region" description="Basic and acidic residues" evidence="1">
    <location>
        <begin position="21"/>
        <end position="35"/>
    </location>
</feature>
<feature type="domain" description="DM2" evidence="2">
    <location>
        <begin position="130"/>
        <end position="207"/>
    </location>
</feature>
<accession>A0A7R9GBF6</accession>
<dbReference type="AlphaFoldDB" id="A0A7R9GBF6"/>